<name>A0A9P0ZGY6_CUSEU</name>
<accession>A0A9P0ZGY6</accession>
<proteinExistence type="predicted"/>
<dbReference type="InterPro" id="IPR039537">
    <property type="entry name" value="Retrotran_Ty1/copia-like"/>
</dbReference>
<evidence type="ECO:0000259" key="1">
    <source>
        <dbReference type="Pfam" id="PF13976"/>
    </source>
</evidence>
<reference evidence="2" key="1">
    <citation type="submission" date="2022-07" db="EMBL/GenBank/DDBJ databases">
        <authorList>
            <person name="Macas J."/>
            <person name="Novak P."/>
            <person name="Neumann P."/>
        </authorList>
    </citation>
    <scope>NUCLEOTIDE SEQUENCE</scope>
</reference>
<dbReference type="SUPFAM" id="SSF53098">
    <property type="entry name" value="Ribonuclease H-like"/>
    <property type="match status" value="1"/>
</dbReference>
<dbReference type="Gene3D" id="3.30.420.10">
    <property type="entry name" value="Ribonuclease H-like superfamily/Ribonuclease H"/>
    <property type="match status" value="1"/>
</dbReference>
<dbReference type="PANTHER" id="PTHR42648:SF26">
    <property type="entry name" value="INTEGRASE CATALYTIC DOMAIN-CONTAINING PROTEIN"/>
    <property type="match status" value="1"/>
</dbReference>
<dbReference type="InterPro" id="IPR036397">
    <property type="entry name" value="RNaseH_sf"/>
</dbReference>
<evidence type="ECO:0000313" key="3">
    <source>
        <dbReference type="Proteomes" id="UP001152484"/>
    </source>
</evidence>
<dbReference type="EMBL" id="CAMAPE010000038">
    <property type="protein sequence ID" value="CAH9100804.1"/>
    <property type="molecule type" value="Genomic_DNA"/>
</dbReference>
<sequence>MNLVLQLTNSLWAMVKVSKQVLLHGVLGVDGLYKFQSIPPLGSYQSAVSQTTTPIGSTINKFVYPISFISTCNTSKSCNVPVSCILWHLRLGHPHFEALKSVLQHCNVSSINKSDISFCSASCLGKAHRLPAQSSNTVYHSPFELIFTDLWGPAPILSFDGYSYHICFIDACTKYTWIYFLKKKSNAFTAFQNFYQYVLNQFSKSIKSI</sequence>
<dbReference type="InterPro" id="IPR025724">
    <property type="entry name" value="GAG-pre-integrase_dom"/>
</dbReference>
<dbReference type="Pfam" id="PF13976">
    <property type="entry name" value="gag_pre-integrs"/>
    <property type="match status" value="1"/>
</dbReference>
<dbReference type="OrthoDB" id="1380361at2759"/>
<organism evidence="2 3">
    <name type="scientific">Cuscuta europaea</name>
    <name type="common">European dodder</name>
    <dbReference type="NCBI Taxonomy" id="41803"/>
    <lineage>
        <taxon>Eukaryota</taxon>
        <taxon>Viridiplantae</taxon>
        <taxon>Streptophyta</taxon>
        <taxon>Embryophyta</taxon>
        <taxon>Tracheophyta</taxon>
        <taxon>Spermatophyta</taxon>
        <taxon>Magnoliopsida</taxon>
        <taxon>eudicotyledons</taxon>
        <taxon>Gunneridae</taxon>
        <taxon>Pentapetalae</taxon>
        <taxon>asterids</taxon>
        <taxon>lamiids</taxon>
        <taxon>Solanales</taxon>
        <taxon>Convolvulaceae</taxon>
        <taxon>Cuscuteae</taxon>
        <taxon>Cuscuta</taxon>
        <taxon>Cuscuta subgen. Cuscuta</taxon>
    </lineage>
</organism>
<protein>
    <recommendedName>
        <fullName evidence="1">GAG-pre-integrase domain-containing protein</fullName>
    </recommendedName>
</protein>
<keyword evidence="3" id="KW-1185">Reference proteome</keyword>
<dbReference type="AlphaFoldDB" id="A0A9P0ZGY6"/>
<feature type="domain" description="GAG-pre-integrase" evidence="1">
    <location>
        <begin position="64"/>
        <end position="126"/>
    </location>
</feature>
<dbReference type="InterPro" id="IPR012337">
    <property type="entry name" value="RNaseH-like_sf"/>
</dbReference>
<dbReference type="PANTHER" id="PTHR42648">
    <property type="entry name" value="TRANSPOSASE, PUTATIVE-RELATED"/>
    <property type="match status" value="1"/>
</dbReference>
<gene>
    <name evidence="2" type="ORF">CEURO_LOCUS15113</name>
</gene>
<dbReference type="Proteomes" id="UP001152484">
    <property type="component" value="Unassembled WGS sequence"/>
</dbReference>
<dbReference type="GO" id="GO:0003676">
    <property type="term" value="F:nucleic acid binding"/>
    <property type="evidence" value="ECO:0007669"/>
    <property type="project" value="InterPro"/>
</dbReference>
<evidence type="ECO:0000313" key="2">
    <source>
        <dbReference type="EMBL" id="CAH9100804.1"/>
    </source>
</evidence>
<comment type="caution">
    <text evidence="2">The sequence shown here is derived from an EMBL/GenBank/DDBJ whole genome shotgun (WGS) entry which is preliminary data.</text>
</comment>